<feature type="signal peptide" evidence="3">
    <location>
        <begin position="1"/>
        <end position="27"/>
    </location>
</feature>
<keyword evidence="1" id="KW-0479">Metal-binding</keyword>
<evidence type="ECO:0000256" key="2">
    <source>
        <dbReference type="ARBA" id="ARBA00022837"/>
    </source>
</evidence>
<evidence type="ECO:0000313" key="5">
    <source>
        <dbReference type="EMBL" id="SDX37309.1"/>
    </source>
</evidence>
<keyword evidence="2" id="KW-0106">Calcium</keyword>
<dbReference type="Pfam" id="PF05567">
    <property type="entry name" value="T4P_PilY1"/>
    <property type="match status" value="1"/>
</dbReference>
<dbReference type="EMBL" id="FNNE01000008">
    <property type="protein sequence ID" value="SDX37309.1"/>
    <property type="molecule type" value="Genomic_DNA"/>
</dbReference>
<feature type="chain" id="PRO_5011569898" evidence="3">
    <location>
        <begin position="28"/>
        <end position="1356"/>
    </location>
</feature>
<accession>A0A1H3B8E0</accession>
<dbReference type="PROSITE" id="PS00018">
    <property type="entry name" value="EF_HAND_1"/>
    <property type="match status" value="1"/>
</dbReference>
<name>A0A1H3B8E0_9GAMM</name>
<organism evidence="5 6">
    <name type="scientific">Marinobacter mobilis</name>
    <dbReference type="NCBI Taxonomy" id="488533"/>
    <lineage>
        <taxon>Bacteria</taxon>
        <taxon>Pseudomonadati</taxon>
        <taxon>Pseudomonadota</taxon>
        <taxon>Gammaproteobacteria</taxon>
        <taxon>Pseudomonadales</taxon>
        <taxon>Marinobacteraceae</taxon>
        <taxon>Marinobacter</taxon>
    </lineage>
</organism>
<gene>
    <name evidence="5" type="ORF">SAMN04487960_108229</name>
</gene>
<sequence>MKDRYVRHLRNLMFVFGLMLPVAGFSASTGGLSQTPLFISPGTQHNLVFLMDDSSQMDLEVLVDGADYGKVDGETLTSWFGYLLRDSGIDVLNWSEQLIGSANYGYLFETYLAPESNGVRVYNGQRLNEQYMAVPPINAFGFMRSSAYNRQYYDPAVEYHPWPGLNYSDAGFGNPQMDPNYPLTFEDASSVLNSDLLSSWQLDFLTGLIDIRDAWKQVKCDFYESPLNLLLEVPEYCQDLYPPLAQLHILPFAFSGGLRDQLKIGGEASEASQLIFDNFIDGSLSFEDYQNLQEPCLYAQTEANVEDFFEDGLQDVFYQCLPYVPATYFVPVAEGSYRLWGDVAGLFVSGNCAAPNPAHYGELVQKWSIENNLVFTHADGSSFDGVLAPDGQCLEKVTVNNVDGTYNPGTSYERGFVAELQNFSNWFQYHRRRHHSARYGLGESMQTVVGVNADLLTVNDQSTPVSMLDMSDKSVGGDFEAMMTKVYHSYDDVPSSNANPLRQALGYVGTQYQRSDNNAPIQYECQRNYALMYTGGYVTDYDVSTDTLAELAASYFNTNLRSDLAAGKVRVPGQCLDASPDPRLDCNTNLHMNTYGVVLGAQGTLFGQTIDGVTYTTVADAYENQPDWPDANDTSSSDILLRQIDDVYEAAYQGKGEIYNVRLPTDIADGLNRALEDLGNQSGAAAAVTFSTAMVESGSLIFSAAFNSQRWSGQFSARSLNSASGKLIRGDTGSYIGNTVWDAAEKLDNRNLATNDREILTFNPSTGEGVPFRWGSLVESQRKDLLVGTDGMTTAQAELIARERLAWLRGDRSDEEPLGDLRTRDSRLGDLVHSAPVFVGRPSLSWPDLFPYGVEGARYSDFRNSNDMSARTPVVYVGANDGTLHAFEATREATGGRELFAFIPNLAFSDDAAAGLNYLTDPAYLHRYYVDLTPTIADVYVDVGRGDSWRTLLIGGMRAGGRGLFALDVTNPDAINESSASDVALWEFLSDDLGYVIEPVNVMMTDLGAGYEWVAVFGNGLDAPSGRSGLFMLRLEGGLDGVWSENTDYWFFEVDAGPSGGMNADVRLLDLDSDNLVDRIYTSDLEGRIWAFAYDQDNDAWLNAHTIKVAGQDVAVPLFTAAAGQKISSAPMVVRNPQVSRTIHNVPNLLVLFGTGQYLNQNDVSGSQVTESFYGIWDSGAGEITRSSLFNRDITETDTADGRVRNLTSGDITWGDRNGEQQGWYIDFDTISGERVVMVPQVRGNTILFNTTIPPTNECSSNGGSFRMFVDLDGSDPDEQVFDTNGDGLVNSQDILASGFFFSEGVLSMSRVLGNVMFDNTAGGVGDLEDFTNENVVKFGDQTKSGRLSWHEVIGR</sequence>
<proteinExistence type="predicted"/>
<evidence type="ECO:0000256" key="3">
    <source>
        <dbReference type="SAM" id="SignalP"/>
    </source>
</evidence>
<dbReference type="OrthoDB" id="7156875at2"/>
<dbReference type="InterPro" id="IPR018247">
    <property type="entry name" value="EF_Hand_1_Ca_BS"/>
</dbReference>
<dbReference type="InterPro" id="IPR008707">
    <property type="entry name" value="B-propeller_PilY1"/>
</dbReference>
<keyword evidence="6" id="KW-1185">Reference proteome</keyword>
<evidence type="ECO:0000313" key="6">
    <source>
        <dbReference type="Proteomes" id="UP000199675"/>
    </source>
</evidence>
<evidence type="ECO:0000259" key="4">
    <source>
        <dbReference type="Pfam" id="PF05567"/>
    </source>
</evidence>
<protein>
    <submittedName>
        <fullName evidence="5">Type IV pilus assembly protein PilY1</fullName>
    </submittedName>
</protein>
<dbReference type="Proteomes" id="UP000199675">
    <property type="component" value="Unassembled WGS sequence"/>
</dbReference>
<dbReference type="GO" id="GO:0046872">
    <property type="term" value="F:metal ion binding"/>
    <property type="evidence" value="ECO:0007669"/>
    <property type="project" value="UniProtKB-KW"/>
</dbReference>
<reference evidence="5 6" key="1">
    <citation type="submission" date="2016-10" db="EMBL/GenBank/DDBJ databases">
        <authorList>
            <person name="de Groot N.N."/>
        </authorList>
    </citation>
    <scope>NUCLEOTIDE SEQUENCE [LARGE SCALE GENOMIC DNA]</scope>
    <source>
        <strain evidence="5 6">CGMCC 1.7059</strain>
    </source>
</reference>
<dbReference type="RefSeq" id="WP_091815659.1">
    <property type="nucleotide sequence ID" value="NZ_FNNE01000008.1"/>
</dbReference>
<dbReference type="STRING" id="488533.SAMN04487960_108229"/>
<feature type="domain" description="PilY1 beta-propeller" evidence="4">
    <location>
        <begin position="828"/>
        <end position="1186"/>
    </location>
</feature>
<evidence type="ECO:0000256" key="1">
    <source>
        <dbReference type="ARBA" id="ARBA00022723"/>
    </source>
</evidence>
<keyword evidence="3" id="KW-0732">Signal</keyword>